<evidence type="ECO:0000256" key="1">
    <source>
        <dbReference type="SAM" id="Phobius"/>
    </source>
</evidence>
<keyword evidence="1" id="KW-0812">Transmembrane</keyword>
<dbReference type="AlphaFoldDB" id="A0A7X5YGU1"/>
<accession>A0A7X5YGU1</accession>
<name>A0A7X5YGU1_9BACT</name>
<proteinExistence type="predicted"/>
<sequence>MIIETIKRLSIDMFIAIMAIEAIVIAAIALSLLIGTFCK</sequence>
<comment type="caution">
    <text evidence="2">The sequence shown here is derived from an EMBL/GenBank/DDBJ whole genome shotgun (WGS) entry which is preliminary data.</text>
</comment>
<feature type="transmembrane region" description="Helical" evidence="1">
    <location>
        <begin position="12"/>
        <end position="34"/>
    </location>
</feature>
<organism evidence="2 3">
    <name type="scientific">Butyricimonas paravirosa</name>
    <dbReference type="NCBI Taxonomy" id="1472417"/>
    <lineage>
        <taxon>Bacteria</taxon>
        <taxon>Pseudomonadati</taxon>
        <taxon>Bacteroidota</taxon>
        <taxon>Bacteroidia</taxon>
        <taxon>Bacteroidales</taxon>
        <taxon>Odoribacteraceae</taxon>
        <taxon>Butyricimonas</taxon>
    </lineage>
</organism>
<keyword evidence="1" id="KW-1133">Transmembrane helix</keyword>
<protein>
    <submittedName>
        <fullName evidence="2">Uncharacterized protein</fullName>
    </submittedName>
</protein>
<reference evidence="2 3" key="1">
    <citation type="submission" date="2020-03" db="EMBL/GenBank/DDBJ databases">
        <title>Genomic Encyclopedia of Type Strains, Phase IV (KMG-IV): sequencing the most valuable type-strain genomes for metagenomic binning, comparative biology and taxonomic classification.</title>
        <authorList>
            <person name="Goeker M."/>
        </authorList>
    </citation>
    <scope>NUCLEOTIDE SEQUENCE [LARGE SCALE GENOMIC DNA]</scope>
    <source>
        <strain evidence="2 3">DSM 105722</strain>
    </source>
</reference>
<dbReference type="Proteomes" id="UP000576368">
    <property type="component" value="Unassembled WGS sequence"/>
</dbReference>
<gene>
    <name evidence="2" type="ORF">GGR15_004579</name>
</gene>
<evidence type="ECO:0000313" key="3">
    <source>
        <dbReference type="Proteomes" id="UP000576368"/>
    </source>
</evidence>
<keyword evidence="1" id="KW-0472">Membrane</keyword>
<evidence type="ECO:0000313" key="2">
    <source>
        <dbReference type="EMBL" id="NJC20913.1"/>
    </source>
</evidence>
<dbReference type="EMBL" id="JAATLI010000030">
    <property type="protein sequence ID" value="NJC20913.1"/>
    <property type="molecule type" value="Genomic_DNA"/>
</dbReference>